<comment type="caution">
    <text evidence="1">The sequence shown here is derived from an EMBL/GenBank/DDBJ whole genome shotgun (WGS) entry which is preliminary data.</text>
</comment>
<dbReference type="EMBL" id="ATBP01001668">
    <property type="protein sequence ID" value="ETR66912.1"/>
    <property type="molecule type" value="Genomic_DNA"/>
</dbReference>
<protein>
    <submittedName>
        <fullName evidence="1">Uncharacterized protein</fullName>
    </submittedName>
</protein>
<organism evidence="1 2">
    <name type="scientific">Candidatus Magnetoglobus multicellularis str. Araruama</name>
    <dbReference type="NCBI Taxonomy" id="890399"/>
    <lineage>
        <taxon>Bacteria</taxon>
        <taxon>Pseudomonadati</taxon>
        <taxon>Thermodesulfobacteriota</taxon>
        <taxon>Desulfobacteria</taxon>
        <taxon>Desulfobacterales</taxon>
        <taxon>Desulfobacteraceae</taxon>
        <taxon>Candidatus Magnetoglobus</taxon>
    </lineage>
</organism>
<dbReference type="AlphaFoldDB" id="A0A1V1NWC9"/>
<sequence length="80" mass="9727">KHQNIVNVIDDYEGHDIIICNGNERHTKMYYYAQACDMLYMNWQASGNEKDKTEWETRRAYYKDLIENWFANNKVEDLEE</sequence>
<gene>
    <name evidence="1" type="ORF">OMM_12185</name>
</gene>
<dbReference type="Proteomes" id="UP000189670">
    <property type="component" value="Unassembled WGS sequence"/>
</dbReference>
<accession>A0A1V1NWC9</accession>
<proteinExistence type="predicted"/>
<feature type="non-terminal residue" evidence="1">
    <location>
        <position position="1"/>
    </location>
</feature>
<reference evidence="2" key="1">
    <citation type="submission" date="2012-11" db="EMBL/GenBank/DDBJ databases">
        <authorList>
            <person name="Lucero-Rivera Y.E."/>
            <person name="Tovar-Ramirez D."/>
        </authorList>
    </citation>
    <scope>NUCLEOTIDE SEQUENCE [LARGE SCALE GENOMIC DNA]</scope>
    <source>
        <strain evidence="2">Araruama</strain>
    </source>
</reference>
<evidence type="ECO:0000313" key="1">
    <source>
        <dbReference type="EMBL" id="ETR66912.1"/>
    </source>
</evidence>
<evidence type="ECO:0000313" key="2">
    <source>
        <dbReference type="Proteomes" id="UP000189670"/>
    </source>
</evidence>
<name>A0A1V1NWC9_9BACT</name>